<comment type="caution">
    <text evidence="2">The sequence shown here is derived from an EMBL/GenBank/DDBJ whole genome shotgun (WGS) entry which is preliminary data.</text>
</comment>
<feature type="region of interest" description="Disordered" evidence="1">
    <location>
        <begin position="1"/>
        <end position="35"/>
    </location>
</feature>
<keyword evidence="3" id="KW-1185">Reference proteome</keyword>
<proteinExistence type="predicted"/>
<name>A0A840NRB5_9PSEU</name>
<dbReference type="AlphaFoldDB" id="A0A840NRB5"/>
<dbReference type="EMBL" id="JACHIV010000001">
    <property type="protein sequence ID" value="MBB5070767.1"/>
    <property type="molecule type" value="Genomic_DNA"/>
</dbReference>
<dbReference type="Pfam" id="PF08899">
    <property type="entry name" value="DUF1844"/>
    <property type="match status" value="1"/>
</dbReference>
<protein>
    <recommendedName>
        <fullName evidence="4">Recombinase RecA</fullName>
    </recommendedName>
</protein>
<evidence type="ECO:0000256" key="1">
    <source>
        <dbReference type="SAM" id="MobiDB-lite"/>
    </source>
</evidence>
<feature type="region of interest" description="Disordered" evidence="1">
    <location>
        <begin position="123"/>
        <end position="143"/>
    </location>
</feature>
<sequence>MNEPQSTPPSDGIPDGSQEFRSQEFGAGSATEADTDLNVRELVDVPSVEVISRAAVMLMSSAAEKLGLGDEDPDTAPSRDLDEARRLITALAGLVTASVEYLGLHAAPIRDGLQSLQRAFREASAVPDAPGQGPGEKYTGPVH</sequence>
<dbReference type="Proteomes" id="UP000580474">
    <property type="component" value="Unassembled WGS sequence"/>
</dbReference>
<organism evidence="2 3">
    <name type="scientific">Saccharopolyspora gloriosae</name>
    <dbReference type="NCBI Taxonomy" id="455344"/>
    <lineage>
        <taxon>Bacteria</taxon>
        <taxon>Bacillati</taxon>
        <taxon>Actinomycetota</taxon>
        <taxon>Actinomycetes</taxon>
        <taxon>Pseudonocardiales</taxon>
        <taxon>Pseudonocardiaceae</taxon>
        <taxon>Saccharopolyspora</taxon>
    </lineage>
</organism>
<dbReference type="InterPro" id="IPR014995">
    <property type="entry name" value="DUF1844"/>
</dbReference>
<accession>A0A840NRB5</accession>
<reference evidence="2 3" key="1">
    <citation type="submission" date="2020-08" db="EMBL/GenBank/DDBJ databases">
        <title>Sequencing the genomes of 1000 actinobacteria strains.</title>
        <authorList>
            <person name="Klenk H.-P."/>
        </authorList>
    </citation>
    <scope>NUCLEOTIDE SEQUENCE [LARGE SCALE GENOMIC DNA]</scope>
    <source>
        <strain evidence="2 3">DSM 45582</strain>
    </source>
</reference>
<evidence type="ECO:0008006" key="4">
    <source>
        <dbReference type="Google" id="ProtNLM"/>
    </source>
</evidence>
<evidence type="ECO:0000313" key="2">
    <source>
        <dbReference type="EMBL" id="MBB5070767.1"/>
    </source>
</evidence>
<evidence type="ECO:0000313" key="3">
    <source>
        <dbReference type="Proteomes" id="UP000580474"/>
    </source>
</evidence>
<gene>
    <name evidence="2" type="ORF">BJ969_003855</name>
</gene>